<dbReference type="Pfam" id="PF16870">
    <property type="entry name" value="OxoGdeHyase_C"/>
    <property type="match status" value="1"/>
</dbReference>
<evidence type="ECO:0000256" key="3">
    <source>
        <dbReference type="ARBA" id="ARBA00006936"/>
    </source>
</evidence>
<dbReference type="InterPro" id="IPR011603">
    <property type="entry name" value="2oxoglutarate_DH_E1"/>
</dbReference>
<accession>A0A1F6T7W5</accession>
<dbReference type="STRING" id="1817756.A2140_05755"/>
<evidence type="ECO:0000256" key="8">
    <source>
        <dbReference type="ARBA" id="ARBA00030680"/>
    </source>
</evidence>
<dbReference type="InterPro" id="IPR042179">
    <property type="entry name" value="KGD_C_sf"/>
</dbReference>
<dbReference type="InterPro" id="IPR031717">
    <property type="entry name" value="ODO-1/KGD_C"/>
</dbReference>
<keyword evidence="6" id="KW-0560">Oxidoreductase</keyword>
<dbReference type="PANTHER" id="PTHR23152">
    <property type="entry name" value="2-OXOGLUTARATE DEHYDROGENASE"/>
    <property type="match status" value="1"/>
</dbReference>
<evidence type="ECO:0000256" key="5">
    <source>
        <dbReference type="ARBA" id="ARBA00013321"/>
    </source>
</evidence>
<dbReference type="Gene3D" id="3.40.50.12470">
    <property type="match status" value="1"/>
</dbReference>
<evidence type="ECO:0000256" key="2">
    <source>
        <dbReference type="ARBA" id="ARBA00003906"/>
    </source>
</evidence>
<dbReference type="Pfam" id="PF00676">
    <property type="entry name" value="E1_dh"/>
    <property type="match status" value="1"/>
</dbReference>
<evidence type="ECO:0000256" key="1">
    <source>
        <dbReference type="ARBA" id="ARBA00001964"/>
    </source>
</evidence>
<dbReference type="InterPro" id="IPR005475">
    <property type="entry name" value="Transketolase-like_Pyr-bd"/>
</dbReference>
<dbReference type="PIRSF" id="PIRSF000157">
    <property type="entry name" value="Oxoglu_dh_E1"/>
    <property type="match status" value="1"/>
</dbReference>
<dbReference type="Gene3D" id="3.40.50.970">
    <property type="match status" value="1"/>
</dbReference>
<dbReference type="GO" id="GO:0006099">
    <property type="term" value="P:tricarboxylic acid cycle"/>
    <property type="evidence" value="ECO:0007669"/>
    <property type="project" value="TreeGrafter"/>
</dbReference>
<dbReference type="EMBL" id="MFSQ01000030">
    <property type="protein sequence ID" value="OGI41208.1"/>
    <property type="molecule type" value="Genomic_DNA"/>
</dbReference>
<protein>
    <recommendedName>
        <fullName evidence="5">2-oxoglutarate dehydrogenase E1 component</fullName>
        <ecNumber evidence="4">1.2.4.2</ecNumber>
    </recommendedName>
    <alternativeName>
        <fullName evidence="8">Alpha-ketoglutarate dehydrogenase</fullName>
    </alternativeName>
</protein>
<dbReference type="Pfam" id="PF16078">
    <property type="entry name" value="2-oxogl_dehyd_N"/>
    <property type="match status" value="1"/>
</dbReference>
<dbReference type="Proteomes" id="UP000178379">
    <property type="component" value="Unassembled WGS sequence"/>
</dbReference>
<dbReference type="EC" id="1.2.4.2" evidence="4"/>
<evidence type="ECO:0000313" key="11">
    <source>
        <dbReference type="Proteomes" id="UP000178379"/>
    </source>
</evidence>
<dbReference type="Pfam" id="PF02779">
    <property type="entry name" value="Transket_pyr"/>
    <property type="match status" value="1"/>
</dbReference>
<evidence type="ECO:0000256" key="7">
    <source>
        <dbReference type="ARBA" id="ARBA00023052"/>
    </source>
</evidence>
<dbReference type="GO" id="GO:0004591">
    <property type="term" value="F:oxoglutarate dehydrogenase (succinyl-transferring) activity"/>
    <property type="evidence" value="ECO:0007669"/>
    <property type="project" value="UniProtKB-EC"/>
</dbReference>
<dbReference type="InterPro" id="IPR001017">
    <property type="entry name" value="DH_E1"/>
</dbReference>
<dbReference type="FunFam" id="1.10.287.1150:FF:000004">
    <property type="entry name" value="2-oxoglutarate dehydrogenase E1 component"/>
    <property type="match status" value="1"/>
</dbReference>
<dbReference type="AlphaFoldDB" id="A0A1F6T7W5"/>
<comment type="similarity">
    <text evidence="3">Belongs to the alpha-ketoglutarate dehydrogenase family.</text>
</comment>
<sequence>MDDSTQPSDLAARWSTSTLASLNAPYLDQLFEAWLHDPGSIDVNWRRYFEGLPRANGADDVSHARVREHFRELARAPSAAVITPAAVIPVEQGHKQVKVLQLINAFRFRGHQVADLDPLGLRAREQVPELTLRHHGLTDADLDTVFETGSLVGPRQARLADILEIVQQTYCRSIGAEYMHITDTAEKRWLQSALEGVRGRPEYPAEIRAHLLDRLTAAEGLERFLHAKYAGQKRFSLEGGDALIPMLDELIQRAGGHGVREVVIGMAHRGRLNVLVNILGKRPADLFQEFEGRVKSEGTGDVKYHLGFSSDVRTPGGPVHVALAFNPSHLEIVGPVVEGSVRARQERLRDHQGRKVMSVILHGDAAFAGQGVVMETFNLSELRGYSTKGTVHIVINNQIGFTTSIAQDARSTYYCTDVAKMVGAPILHVNGDDPEAVLFAVQLAIDYRTTFRKDVVLDLICYRRHGHSEADEPTVTQPLMYQRIRERPTARERYARQLTGMGVVSEASVEERRQGYRQALEAGEPVATHVLPPEQGGQSHAVANWAPYLARECPVSTDTRVVVDRLRSLTERLITLPEGFDPHPHVAKVGENRRRMAAGALPIDWSCAETLAYATLLEDGFAVRLSGQDSGRGTFFHRHAILYSQRSGEAYVPLRNLFENQPNFVVINSPLSEEAVLAFEYGYATADPKTLVIWEAQFGDFANNAQVVIDQFISAGEQKWGRRCGLALFLPHGLEGQGPEHSSGRLERYLQLCAQHNMAVCVPTTPAQFYHLLRRQMHWACRKPLVVMTPKSLLRYRLAVSTLEDLSEGGFRELIGESDGYDPAATRHVVMCSGKVYYDLLEQRQDRQRTDVALIRIEQLYPFPEERLRAELARYPQARRFVWCQEEAQNQGAWFPSQHHLWQALPAGMRLEYAGRPMHAAPAVGSLALHLEQLHALVDQALGTVE</sequence>
<reference evidence="10 11" key="1">
    <citation type="journal article" date="2016" name="Nat. Commun.">
        <title>Thousands of microbial genomes shed light on interconnected biogeochemical processes in an aquifer system.</title>
        <authorList>
            <person name="Anantharaman K."/>
            <person name="Brown C.T."/>
            <person name="Hug L.A."/>
            <person name="Sharon I."/>
            <person name="Castelle C.J."/>
            <person name="Probst A.J."/>
            <person name="Thomas B.C."/>
            <person name="Singh A."/>
            <person name="Wilkins M.J."/>
            <person name="Karaoz U."/>
            <person name="Brodie E.L."/>
            <person name="Williams K.H."/>
            <person name="Hubbard S.S."/>
            <person name="Banfield J.F."/>
        </authorList>
    </citation>
    <scope>NUCLEOTIDE SEQUENCE [LARGE SCALE GENOMIC DNA]</scope>
</reference>
<dbReference type="NCBIfam" id="TIGR00239">
    <property type="entry name" value="2oxo_dh_E1"/>
    <property type="match status" value="1"/>
</dbReference>
<evidence type="ECO:0000256" key="4">
    <source>
        <dbReference type="ARBA" id="ARBA00012280"/>
    </source>
</evidence>
<dbReference type="InterPro" id="IPR029061">
    <property type="entry name" value="THDP-binding"/>
</dbReference>
<dbReference type="SMART" id="SM00861">
    <property type="entry name" value="Transket_pyr"/>
    <property type="match status" value="1"/>
</dbReference>
<dbReference type="SUPFAM" id="SSF52518">
    <property type="entry name" value="Thiamin diphosphate-binding fold (THDP-binding)"/>
    <property type="match status" value="2"/>
</dbReference>
<dbReference type="GO" id="GO:0045252">
    <property type="term" value="C:oxoglutarate dehydrogenase complex"/>
    <property type="evidence" value="ECO:0007669"/>
    <property type="project" value="TreeGrafter"/>
</dbReference>
<dbReference type="Gene3D" id="3.40.50.11610">
    <property type="entry name" value="Multifunctional 2-oxoglutarate metabolism enzyme, C-terminal domain"/>
    <property type="match status" value="1"/>
</dbReference>
<dbReference type="NCBIfam" id="NF008907">
    <property type="entry name" value="PRK12270.1"/>
    <property type="match status" value="1"/>
</dbReference>
<organism evidence="10 11">
    <name type="scientific">Candidatus Muproteobacteria bacterium RBG_16_62_13</name>
    <dbReference type="NCBI Taxonomy" id="1817756"/>
    <lineage>
        <taxon>Bacteria</taxon>
        <taxon>Pseudomonadati</taxon>
        <taxon>Pseudomonadota</taxon>
        <taxon>Candidatus Muproteobacteria</taxon>
    </lineage>
</organism>
<dbReference type="CDD" id="cd02016">
    <property type="entry name" value="TPP_E1_OGDC_like"/>
    <property type="match status" value="1"/>
</dbReference>
<dbReference type="NCBIfam" id="NF006914">
    <property type="entry name" value="PRK09404.1"/>
    <property type="match status" value="1"/>
</dbReference>
<keyword evidence="7" id="KW-0786">Thiamine pyrophosphate</keyword>
<dbReference type="Gene3D" id="1.10.287.1150">
    <property type="entry name" value="TPP helical domain"/>
    <property type="match status" value="1"/>
</dbReference>
<evidence type="ECO:0000256" key="6">
    <source>
        <dbReference type="ARBA" id="ARBA00023002"/>
    </source>
</evidence>
<comment type="cofactor">
    <cofactor evidence="1">
        <name>thiamine diphosphate</name>
        <dbReference type="ChEBI" id="CHEBI:58937"/>
    </cofactor>
</comment>
<proteinExistence type="inferred from homology"/>
<dbReference type="GO" id="GO:0030976">
    <property type="term" value="F:thiamine pyrophosphate binding"/>
    <property type="evidence" value="ECO:0007669"/>
    <property type="project" value="InterPro"/>
</dbReference>
<dbReference type="PANTHER" id="PTHR23152:SF4">
    <property type="entry name" value="2-OXOADIPATE DEHYDROGENASE COMPLEX COMPONENT E1"/>
    <property type="match status" value="1"/>
</dbReference>
<comment type="function">
    <text evidence="2">E1 component of the 2-oxoglutarate dehydrogenase (OGDH) complex which catalyzes the decarboxylation of 2-oxoglutarate, the first step in the conversion of 2-oxoglutarate to succinyl-CoA and CO(2).</text>
</comment>
<feature type="domain" description="Transketolase-like pyrimidine-binding" evidence="9">
    <location>
        <begin position="603"/>
        <end position="796"/>
    </location>
</feature>
<evidence type="ECO:0000313" key="10">
    <source>
        <dbReference type="EMBL" id="OGI41208.1"/>
    </source>
</evidence>
<gene>
    <name evidence="10" type="ORF">A2140_05755</name>
</gene>
<name>A0A1F6T7W5_9PROT</name>
<dbReference type="InterPro" id="IPR032106">
    <property type="entry name" value="2-oxogl_dehyd_N"/>
</dbReference>
<comment type="caution">
    <text evidence="10">The sequence shown here is derived from an EMBL/GenBank/DDBJ whole genome shotgun (WGS) entry which is preliminary data.</text>
</comment>
<evidence type="ECO:0000259" key="9">
    <source>
        <dbReference type="SMART" id="SM00861"/>
    </source>
</evidence>
<dbReference type="GO" id="GO:0005829">
    <property type="term" value="C:cytosol"/>
    <property type="evidence" value="ECO:0007669"/>
    <property type="project" value="TreeGrafter"/>
</dbReference>